<evidence type="ECO:0000256" key="6">
    <source>
        <dbReference type="ARBA" id="ARBA00030350"/>
    </source>
</evidence>
<dbReference type="GO" id="GO:0016757">
    <property type="term" value="F:glycosyltransferase activity"/>
    <property type="evidence" value="ECO:0007669"/>
    <property type="project" value="UniProtKB-KW"/>
</dbReference>
<dbReference type="InterPro" id="IPR019378">
    <property type="entry name" value="GDP-Fuc_O-FucTrfase"/>
</dbReference>
<reference evidence="8" key="2">
    <citation type="journal article" date="2017" name="Nat. Plants">
        <title>The Aegilops tauschii genome reveals multiple impacts of transposons.</title>
        <authorList>
            <person name="Zhao G."/>
            <person name="Zou C."/>
            <person name="Li K."/>
            <person name="Wang K."/>
            <person name="Li T."/>
            <person name="Gao L."/>
            <person name="Zhang X."/>
            <person name="Wang H."/>
            <person name="Yang Z."/>
            <person name="Liu X."/>
            <person name="Jiang W."/>
            <person name="Mao L."/>
            <person name="Kong X."/>
            <person name="Jiao Y."/>
            <person name="Jia J."/>
        </authorList>
    </citation>
    <scope>NUCLEOTIDE SEQUENCE [LARGE SCALE GENOMIC DNA]</scope>
    <source>
        <strain evidence="8">cv. AL8/78</strain>
    </source>
</reference>
<evidence type="ECO:0000313" key="7">
    <source>
        <dbReference type="EnsemblPlants" id="AET7Gv20498200.29"/>
    </source>
</evidence>
<dbReference type="GO" id="GO:0006004">
    <property type="term" value="P:fucose metabolic process"/>
    <property type="evidence" value="ECO:0007669"/>
    <property type="project" value="UniProtKB-KW"/>
</dbReference>
<keyword evidence="2" id="KW-0328">Glycosyltransferase</keyword>
<evidence type="ECO:0000256" key="1">
    <source>
        <dbReference type="ARBA" id="ARBA00007737"/>
    </source>
</evidence>
<dbReference type="Pfam" id="PF10250">
    <property type="entry name" value="O-FucT"/>
    <property type="match status" value="1"/>
</dbReference>
<reference evidence="8" key="1">
    <citation type="journal article" date="2014" name="Science">
        <title>Ancient hybridizations among the ancestral genomes of bread wheat.</title>
        <authorList>
            <consortium name="International Wheat Genome Sequencing Consortium,"/>
            <person name="Marcussen T."/>
            <person name="Sandve S.R."/>
            <person name="Heier L."/>
            <person name="Spannagl M."/>
            <person name="Pfeifer M."/>
            <person name="Jakobsen K.S."/>
            <person name="Wulff B.B."/>
            <person name="Steuernagel B."/>
            <person name="Mayer K.F."/>
            <person name="Olsen O.A."/>
        </authorList>
    </citation>
    <scope>NUCLEOTIDE SEQUENCE [LARGE SCALE GENOMIC DNA]</scope>
    <source>
        <strain evidence="8">cv. AL8/78</strain>
    </source>
</reference>
<keyword evidence="5" id="KW-0119">Carbohydrate metabolism</keyword>
<name>A0A453R8E1_AEGTS</name>
<organism evidence="7 8">
    <name type="scientific">Aegilops tauschii subsp. strangulata</name>
    <name type="common">Goatgrass</name>
    <dbReference type="NCBI Taxonomy" id="200361"/>
    <lineage>
        <taxon>Eukaryota</taxon>
        <taxon>Viridiplantae</taxon>
        <taxon>Streptophyta</taxon>
        <taxon>Embryophyta</taxon>
        <taxon>Tracheophyta</taxon>
        <taxon>Spermatophyta</taxon>
        <taxon>Magnoliopsida</taxon>
        <taxon>Liliopsida</taxon>
        <taxon>Poales</taxon>
        <taxon>Poaceae</taxon>
        <taxon>BOP clade</taxon>
        <taxon>Pooideae</taxon>
        <taxon>Triticodae</taxon>
        <taxon>Triticeae</taxon>
        <taxon>Triticinae</taxon>
        <taxon>Aegilops</taxon>
    </lineage>
</organism>
<reference evidence="7" key="5">
    <citation type="journal article" date="2021" name="G3 (Bethesda)">
        <title>Aegilops tauschii genome assembly Aet v5.0 features greater sequence contiguity and improved annotation.</title>
        <authorList>
            <person name="Wang L."/>
            <person name="Zhu T."/>
            <person name="Rodriguez J.C."/>
            <person name="Deal K.R."/>
            <person name="Dubcovsky J."/>
            <person name="McGuire P.E."/>
            <person name="Lux T."/>
            <person name="Spannagl M."/>
            <person name="Mayer K.F.X."/>
            <person name="Baldrich P."/>
            <person name="Meyers B.C."/>
            <person name="Huo N."/>
            <person name="Gu Y.Q."/>
            <person name="Zhou H."/>
            <person name="Devos K.M."/>
            <person name="Bennetzen J.L."/>
            <person name="Unver T."/>
            <person name="Budak H."/>
            <person name="Gulick P.J."/>
            <person name="Galiba G."/>
            <person name="Kalapos B."/>
            <person name="Nelson D.R."/>
            <person name="Li P."/>
            <person name="You F.M."/>
            <person name="Luo M.C."/>
            <person name="Dvorak J."/>
        </authorList>
    </citation>
    <scope>NUCLEOTIDE SEQUENCE [LARGE SCALE GENOMIC DNA]</scope>
    <source>
        <strain evidence="7">cv. AL8/78</strain>
    </source>
</reference>
<dbReference type="PANTHER" id="PTHR31933:SF9">
    <property type="entry name" value="O-FUCOSYLTRANSFERASE 2"/>
    <property type="match status" value="1"/>
</dbReference>
<evidence type="ECO:0000256" key="2">
    <source>
        <dbReference type="ARBA" id="ARBA00022676"/>
    </source>
</evidence>
<proteinExistence type="inferred from homology"/>
<dbReference type="EnsemblPlants" id="AET7Gv20498200.29">
    <property type="protein sequence ID" value="AET7Gv20498200.29"/>
    <property type="gene ID" value="AET7Gv20498200"/>
</dbReference>
<evidence type="ECO:0000256" key="4">
    <source>
        <dbReference type="ARBA" id="ARBA00023253"/>
    </source>
</evidence>
<evidence type="ECO:0000256" key="5">
    <source>
        <dbReference type="ARBA" id="ARBA00023277"/>
    </source>
</evidence>
<dbReference type="InterPro" id="IPR052272">
    <property type="entry name" value="GT106_glycosyltransferase"/>
</dbReference>
<keyword evidence="3" id="KW-0808">Transferase</keyword>
<sequence length="160" mass="18204">HSGLSSNRYVMPLPYPGCSMQLLSFQSSCTVMSGWTKGFGNRLSFDPIPFQLQRLRCRCNFHALRFVHKIQETGALLVERLHGHMPHLSPLQDNLLGHFAGKSVPGGNRNGSSKYLAVHLRFEIDMVAYSMCYFGGGKDEEEELEMYRQIHFPALTEIKR</sequence>
<accession>A0A453R8E1</accession>
<dbReference type="Gramene" id="AET7Gv20498200.29">
    <property type="protein sequence ID" value="AET7Gv20498200.29"/>
    <property type="gene ID" value="AET7Gv20498200"/>
</dbReference>
<protein>
    <recommendedName>
        <fullName evidence="6">O-fucosyltransferase family protein</fullName>
    </recommendedName>
</protein>
<reference evidence="7" key="4">
    <citation type="submission" date="2019-03" db="UniProtKB">
        <authorList>
            <consortium name="EnsemblPlants"/>
        </authorList>
    </citation>
    <scope>IDENTIFICATION</scope>
</reference>
<evidence type="ECO:0000256" key="3">
    <source>
        <dbReference type="ARBA" id="ARBA00022679"/>
    </source>
</evidence>
<dbReference type="PANTHER" id="PTHR31933">
    <property type="entry name" value="O-FUCOSYLTRANSFERASE 2-RELATED"/>
    <property type="match status" value="1"/>
</dbReference>
<keyword evidence="4" id="KW-0294">Fucose metabolism</keyword>
<keyword evidence="8" id="KW-1185">Reference proteome</keyword>
<dbReference type="AlphaFoldDB" id="A0A453R8E1"/>
<dbReference type="Proteomes" id="UP000015105">
    <property type="component" value="Chromosome 7D"/>
</dbReference>
<evidence type="ECO:0000313" key="8">
    <source>
        <dbReference type="Proteomes" id="UP000015105"/>
    </source>
</evidence>
<comment type="similarity">
    <text evidence="1">Belongs to the glycosyltransferase GT106 family.</text>
</comment>
<reference evidence="7" key="3">
    <citation type="journal article" date="2017" name="Nature">
        <title>Genome sequence of the progenitor of the wheat D genome Aegilops tauschii.</title>
        <authorList>
            <person name="Luo M.C."/>
            <person name="Gu Y.Q."/>
            <person name="Puiu D."/>
            <person name="Wang H."/>
            <person name="Twardziok S.O."/>
            <person name="Deal K.R."/>
            <person name="Huo N."/>
            <person name="Zhu T."/>
            <person name="Wang L."/>
            <person name="Wang Y."/>
            <person name="McGuire P.E."/>
            <person name="Liu S."/>
            <person name="Long H."/>
            <person name="Ramasamy R.K."/>
            <person name="Rodriguez J.C."/>
            <person name="Van S.L."/>
            <person name="Yuan L."/>
            <person name="Wang Z."/>
            <person name="Xia Z."/>
            <person name="Xiao L."/>
            <person name="Anderson O.D."/>
            <person name="Ouyang S."/>
            <person name="Liang Y."/>
            <person name="Zimin A.V."/>
            <person name="Pertea G."/>
            <person name="Qi P."/>
            <person name="Bennetzen J.L."/>
            <person name="Dai X."/>
            <person name="Dawson M.W."/>
            <person name="Muller H.G."/>
            <person name="Kugler K."/>
            <person name="Rivarola-Duarte L."/>
            <person name="Spannagl M."/>
            <person name="Mayer K.F.X."/>
            <person name="Lu F.H."/>
            <person name="Bevan M.W."/>
            <person name="Leroy P."/>
            <person name="Li P."/>
            <person name="You F.M."/>
            <person name="Sun Q."/>
            <person name="Liu Z."/>
            <person name="Lyons E."/>
            <person name="Wicker T."/>
            <person name="Salzberg S.L."/>
            <person name="Devos K.M."/>
            <person name="Dvorak J."/>
        </authorList>
    </citation>
    <scope>NUCLEOTIDE SEQUENCE [LARGE SCALE GENOMIC DNA]</scope>
    <source>
        <strain evidence="7">cv. AL8/78</strain>
    </source>
</reference>